<dbReference type="InterPro" id="IPR052058">
    <property type="entry name" value="Alcohol_O-acetyltransferase"/>
</dbReference>
<name>A0AAW0VVS8_CHEQU</name>
<gene>
    <name evidence="1" type="ORF">OTU49_012995</name>
</gene>
<evidence type="ECO:0000313" key="1">
    <source>
        <dbReference type="EMBL" id="KAK8720990.1"/>
    </source>
</evidence>
<organism evidence="1 2">
    <name type="scientific">Cherax quadricarinatus</name>
    <name type="common">Australian red claw crayfish</name>
    <dbReference type="NCBI Taxonomy" id="27406"/>
    <lineage>
        <taxon>Eukaryota</taxon>
        <taxon>Metazoa</taxon>
        <taxon>Ecdysozoa</taxon>
        <taxon>Arthropoda</taxon>
        <taxon>Crustacea</taxon>
        <taxon>Multicrustacea</taxon>
        <taxon>Malacostraca</taxon>
        <taxon>Eumalacostraca</taxon>
        <taxon>Eucarida</taxon>
        <taxon>Decapoda</taxon>
        <taxon>Pleocyemata</taxon>
        <taxon>Astacidea</taxon>
        <taxon>Parastacoidea</taxon>
        <taxon>Parastacidae</taxon>
        <taxon>Cherax</taxon>
    </lineage>
</organism>
<dbReference type="Gene3D" id="3.30.559.10">
    <property type="entry name" value="Chloramphenicol acetyltransferase-like domain"/>
    <property type="match status" value="1"/>
</dbReference>
<dbReference type="SUPFAM" id="SSF52777">
    <property type="entry name" value="CoA-dependent acyltransferases"/>
    <property type="match status" value="2"/>
</dbReference>
<dbReference type="Proteomes" id="UP001445076">
    <property type="component" value="Unassembled WGS sequence"/>
</dbReference>
<comment type="caution">
    <text evidence="1">The sequence shown here is derived from an EMBL/GenBank/DDBJ whole genome shotgun (WGS) entry which is preliminary data.</text>
</comment>
<dbReference type="PANTHER" id="PTHR28037">
    <property type="entry name" value="ALCOHOL O-ACETYLTRANSFERASE 1-RELATED"/>
    <property type="match status" value="1"/>
</dbReference>
<dbReference type="EMBL" id="JARKIK010000140">
    <property type="protein sequence ID" value="KAK8720990.1"/>
    <property type="molecule type" value="Genomic_DNA"/>
</dbReference>
<dbReference type="Gene3D" id="3.30.559.30">
    <property type="entry name" value="Nonribosomal peptide synthetase, condensation domain"/>
    <property type="match status" value="1"/>
</dbReference>
<dbReference type="AlphaFoldDB" id="A0AAW0VVS8"/>
<reference evidence="1 2" key="1">
    <citation type="journal article" date="2024" name="BMC Genomics">
        <title>Genome assembly of redclaw crayfish (Cherax quadricarinatus) provides insights into its immune adaptation and hypoxia tolerance.</title>
        <authorList>
            <person name="Liu Z."/>
            <person name="Zheng J."/>
            <person name="Li H."/>
            <person name="Fang K."/>
            <person name="Wang S."/>
            <person name="He J."/>
            <person name="Zhou D."/>
            <person name="Weng S."/>
            <person name="Chi M."/>
            <person name="Gu Z."/>
            <person name="He J."/>
            <person name="Li F."/>
            <person name="Wang M."/>
        </authorList>
    </citation>
    <scope>NUCLEOTIDE SEQUENCE [LARGE SCALE GENOMIC DNA]</scope>
    <source>
        <strain evidence="1">ZL_2023a</strain>
    </source>
</reference>
<dbReference type="InterPro" id="IPR023213">
    <property type="entry name" value="CAT-like_dom_sf"/>
</dbReference>
<evidence type="ECO:0008006" key="3">
    <source>
        <dbReference type="Google" id="ProtNLM"/>
    </source>
</evidence>
<sequence>MKMTQMVDLNVTWTREADPGEYFAELAHQRGTFLICYQLSLTTREPLQEAHVTEALTHLYRKVPCLRVYYDERNGTNWFREATHPNIDFKVLPGNDASSVIDCLRTYRYNSTTGPLWCARLMSDVSSHKTSPILPDDSSVSFPHLHQLFLGFHHGIVDGFTVMKICGLTVTLLNDVISGNPINNEQLGEHVSPKQTMELVLARKALIEADPELRKKWVDETKILQEKKSFFNQIYQRPKEIEEKSLHVERELDESTTKRFFNTCRAEGVTVHSAFTALTNEAFIDLLVENGIVQDTYSICNGHLVNMRRYWKGDVSRSLGCHILYPVLLRMDTLRNISDTFWDFARSVHQELQRNIKDGKIIEAEAFRMINNVKIELDLDSLPADGSDYHISNMGDVTALVTEGGDHVKVTRLLRSISIHKMPSSCSHIIHSFRGKFMYVLDYNTRNVSTEIADNFCNKVFSNLLKVI</sequence>
<accession>A0AAW0VVS8</accession>
<proteinExistence type="predicted"/>
<dbReference type="PANTHER" id="PTHR28037:SF1">
    <property type="entry name" value="ALCOHOL O-ACETYLTRANSFERASE 1-RELATED"/>
    <property type="match status" value="1"/>
</dbReference>
<evidence type="ECO:0000313" key="2">
    <source>
        <dbReference type="Proteomes" id="UP001445076"/>
    </source>
</evidence>
<keyword evidence="2" id="KW-1185">Reference proteome</keyword>
<protein>
    <recommendedName>
        <fullName evidence="3">Condensation domain-containing protein</fullName>
    </recommendedName>
</protein>